<dbReference type="AlphaFoldDB" id="A0A5J4UPC0"/>
<evidence type="ECO:0000313" key="1">
    <source>
        <dbReference type="EMBL" id="KAA6372278.1"/>
    </source>
</evidence>
<proteinExistence type="predicted"/>
<sequence>GSIAFAEESVSGNAEFDKGNYVALELNMDSTPRTLTFFVDDEEQPQYITYIPESVSFWVFLFEVDSSFKVTKFERLRNPTAKHGPESVATSFITD</sequence>
<dbReference type="EMBL" id="SNRW01013730">
    <property type="protein sequence ID" value="KAA6372278.1"/>
    <property type="molecule type" value="Genomic_DNA"/>
</dbReference>
<comment type="caution">
    <text evidence="1">The sequence shown here is derived from an EMBL/GenBank/DDBJ whole genome shotgun (WGS) entry which is preliminary data.</text>
</comment>
<feature type="non-terminal residue" evidence="1">
    <location>
        <position position="1"/>
    </location>
</feature>
<reference evidence="1 2" key="1">
    <citation type="submission" date="2019-03" db="EMBL/GenBank/DDBJ databases">
        <title>Single cell metagenomics reveals metabolic interactions within the superorganism composed of flagellate Streblomastix strix and complex community of Bacteroidetes bacteria on its surface.</title>
        <authorList>
            <person name="Treitli S.C."/>
            <person name="Kolisko M."/>
            <person name="Husnik F."/>
            <person name="Keeling P."/>
            <person name="Hampl V."/>
        </authorList>
    </citation>
    <scope>NUCLEOTIDE SEQUENCE [LARGE SCALE GENOMIC DNA]</scope>
    <source>
        <strain evidence="1">ST1C</strain>
    </source>
</reference>
<accession>A0A5J4UPC0</accession>
<organism evidence="1 2">
    <name type="scientific">Streblomastix strix</name>
    <dbReference type="NCBI Taxonomy" id="222440"/>
    <lineage>
        <taxon>Eukaryota</taxon>
        <taxon>Metamonada</taxon>
        <taxon>Preaxostyla</taxon>
        <taxon>Oxymonadida</taxon>
        <taxon>Streblomastigidae</taxon>
        <taxon>Streblomastix</taxon>
    </lineage>
</organism>
<gene>
    <name evidence="1" type="ORF">EZS28_032194</name>
</gene>
<protein>
    <submittedName>
        <fullName evidence="1">Uncharacterized protein</fullName>
    </submittedName>
</protein>
<evidence type="ECO:0000313" key="2">
    <source>
        <dbReference type="Proteomes" id="UP000324800"/>
    </source>
</evidence>
<dbReference type="Proteomes" id="UP000324800">
    <property type="component" value="Unassembled WGS sequence"/>
</dbReference>
<name>A0A5J4UPC0_9EUKA</name>